<dbReference type="GO" id="GO:0016020">
    <property type="term" value="C:membrane"/>
    <property type="evidence" value="ECO:0007669"/>
    <property type="project" value="UniProtKB-SubCell"/>
</dbReference>
<evidence type="ECO:0000256" key="12">
    <source>
        <dbReference type="RuleBase" id="RU000461"/>
    </source>
</evidence>
<evidence type="ECO:0000256" key="1">
    <source>
        <dbReference type="ARBA" id="ARBA00004167"/>
    </source>
</evidence>
<evidence type="ECO:0000256" key="4">
    <source>
        <dbReference type="ARBA" id="ARBA00022692"/>
    </source>
</evidence>
<keyword evidence="10 13" id="KW-0472">Membrane</keyword>
<evidence type="ECO:0000256" key="6">
    <source>
        <dbReference type="ARBA" id="ARBA00022989"/>
    </source>
</evidence>
<keyword evidence="8 11" id="KW-0408">Iron</keyword>
<comment type="cofactor">
    <cofactor evidence="11">
        <name>heme</name>
        <dbReference type="ChEBI" id="CHEBI:30413"/>
    </cofactor>
</comment>
<proteinExistence type="inferred from homology"/>
<dbReference type="FunFam" id="1.10.630.10:FF:000026">
    <property type="entry name" value="Cytochrome P450 82C4"/>
    <property type="match status" value="1"/>
</dbReference>
<keyword evidence="7 12" id="KW-0560">Oxidoreductase</keyword>
<comment type="similarity">
    <text evidence="2 12">Belongs to the cytochrome P450 family.</text>
</comment>
<dbReference type="PANTHER" id="PTHR47947:SF1">
    <property type="entry name" value="CYTOCHROME P450 82E3"/>
    <property type="match status" value="1"/>
</dbReference>
<keyword evidence="3 11" id="KW-0349">Heme</keyword>
<dbReference type="Gene3D" id="1.10.630.10">
    <property type="entry name" value="Cytochrome P450"/>
    <property type="match status" value="1"/>
</dbReference>
<comment type="subcellular location">
    <subcellularLocation>
        <location evidence="1">Membrane</location>
        <topology evidence="1">Single-pass membrane protein</topology>
    </subcellularLocation>
</comment>
<feature type="transmembrane region" description="Helical" evidence="13">
    <location>
        <begin position="229"/>
        <end position="248"/>
    </location>
</feature>
<dbReference type="InterPro" id="IPR036396">
    <property type="entry name" value="Cyt_P450_sf"/>
</dbReference>
<dbReference type="InterPro" id="IPR050651">
    <property type="entry name" value="Plant_Cytochrome_P450_Monoox"/>
</dbReference>
<dbReference type="PANTHER" id="PTHR47947">
    <property type="entry name" value="CYTOCHROME P450 82C3-RELATED"/>
    <property type="match status" value="1"/>
</dbReference>
<reference evidence="14 15" key="1">
    <citation type="submission" date="2024-01" db="EMBL/GenBank/DDBJ databases">
        <authorList>
            <person name="Waweru B."/>
        </authorList>
    </citation>
    <scope>NUCLEOTIDE SEQUENCE [LARGE SCALE GENOMIC DNA]</scope>
</reference>
<dbReference type="GO" id="GO:0016705">
    <property type="term" value="F:oxidoreductase activity, acting on paired donors, with incorporation or reduction of molecular oxygen"/>
    <property type="evidence" value="ECO:0007669"/>
    <property type="project" value="InterPro"/>
</dbReference>
<dbReference type="Pfam" id="PF00067">
    <property type="entry name" value="p450"/>
    <property type="match status" value="1"/>
</dbReference>
<dbReference type="PRINTS" id="PR00463">
    <property type="entry name" value="EP450I"/>
</dbReference>
<keyword evidence="9 12" id="KW-0503">Monooxygenase</keyword>
<dbReference type="InterPro" id="IPR002401">
    <property type="entry name" value="Cyt_P450_E_grp-I"/>
</dbReference>
<protein>
    <recommendedName>
        <fullName evidence="16">Cytochrome P450</fullName>
    </recommendedName>
</protein>
<evidence type="ECO:0000256" key="3">
    <source>
        <dbReference type="ARBA" id="ARBA00022617"/>
    </source>
</evidence>
<dbReference type="PROSITE" id="PS00086">
    <property type="entry name" value="CYTOCHROME_P450"/>
    <property type="match status" value="1"/>
</dbReference>
<sequence length="528" mass="59747">MDFSSYGPLAVSGMIALVLLYNLWRVREHHRYRSNKHLLAPEPSGALPIIGHLHQLGPKKTFARNLATMADEYGPIFTIRLGMNRAVVVSNSEVIKECFTTNDKVLASRPKSSHGEFLNYNYASFGAAPYGPYWREIRKLVSIQLLSSNRLKSMKDVQVSEVNSLIEDMYMFCKTNDEQGSVKNIVISEWLEQLTLNLITRMIAGKRYFSNANAEDEKGKSIGKLMKEFMYISGVLVPSDVIPFLGWMNNFFGAVKTMKRLSRELDSLMESWIQEHKLKKTEHVEISENEQDFIDVMLSAIQDDIMFGHKRETIIKGTAMTLILAGADTTSITLTWIMSNLLNNRHVLELAQEELDLKVGRERWVEDSDIGNLLYIQAIVKETLRLYPPGPVSVPHEAIEDCCIAGYHVPKGTRLFANLWKLHRDPNIWSNPNEFLPERFLTNQANVDVFGQHFELIPFGSGRRSCPGITLALQVTHLTLARLLQGFSITTPMNVQVDMAEGLGITLPKATPLEIQITPRLCSKLYAC</sequence>
<evidence type="ECO:0000256" key="2">
    <source>
        <dbReference type="ARBA" id="ARBA00010617"/>
    </source>
</evidence>
<keyword evidence="15" id="KW-1185">Reference proteome</keyword>
<dbReference type="CDD" id="cd20654">
    <property type="entry name" value="CYP82"/>
    <property type="match status" value="1"/>
</dbReference>
<evidence type="ECO:0000256" key="8">
    <source>
        <dbReference type="ARBA" id="ARBA00023004"/>
    </source>
</evidence>
<dbReference type="GO" id="GO:0005506">
    <property type="term" value="F:iron ion binding"/>
    <property type="evidence" value="ECO:0007669"/>
    <property type="project" value="InterPro"/>
</dbReference>
<dbReference type="InterPro" id="IPR017972">
    <property type="entry name" value="Cyt_P450_CS"/>
</dbReference>
<feature type="transmembrane region" description="Helical" evidence="13">
    <location>
        <begin position="6"/>
        <end position="24"/>
    </location>
</feature>
<name>A0AAV1RPP1_9ROSI</name>
<keyword evidence="6 13" id="KW-1133">Transmembrane helix</keyword>
<comment type="caution">
    <text evidence="14">The sequence shown here is derived from an EMBL/GenBank/DDBJ whole genome shotgun (WGS) entry which is preliminary data.</text>
</comment>
<organism evidence="14 15">
    <name type="scientific">Dovyalis caffra</name>
    <dbReference type="NCBI Taxonomy" id="77055"/>
    <lineage>
        <taxon>Eukaryota</taxon>
        <taxon>Viridiplantae</taxon>
        <taxon>Streptophyta</taxon>
        <taxon>Embryophyta</taxon>
        <taxon>Tracheophyta</taxon>
        <taxon>Spermatophyta</taxon>
        <taxon>Magnoliopsida</taxon>
        <taxon>eudicotyledons</taxon>
        <taxon>Gunneridae</taxon>
        <taxon>Pentapetalae</taxon>
        <taxon>rosids</taxon>
        <taxon>fabids</taxon>
        <taxon>Malpighiales</taxon>
        <taxon>Salicaceae</taxon>
        <taxon>Flacourtieae</taxon>
        <taxon>Dovyalis</taxon>
    </lineage>
</organism>
<evidence type="ECO:0000313" key="14">
    <source>
        <dbReference type="EMBL" id="CAK7337840.1"/>
    </source>
</evidence>
<evidence type="ECO:0000313" key="15">
    <source>
        <dbReference type="Proteomes" id="UP001314170"/>
    </source>
</evidence>
<feature type="binding site" description="axial binding residue" evidence="11">
    <location>
        <position position="466"/>
    </location>
    <ligand>
        <name>heme</name>
        <dbReference type="ChEBI" id="CHEBI:30413"/>
    </ligand>
    <ligandPart>
        <name>Fe</name>
        <dbReference type="ChEBI" id="CHEBI:18248"/>
    </ligandPart>
</feature>
<accession>A0AAV1RPP1</accession>
<dbReference type="GO" id="GO:0020037">
    <property type="term" value="F:heme binding"/>
    <property type="evidence" value="ECO:0007669"/>
    <property type="project" value="InterPro"/>
</dbReference>
<keyword evidence="5 11" id="KW-0479">Metal-binding</keyword>
<dbReference type="SUPFAM" id="SSF48264">
    <property type="entry name" value="Cytochrome P450"/>
    <property type="match status" value="1"/>
</dbReference>
<evidence type="ECO:0000256" key="13">
    <source>
        <dbReference type="SAM" id="Phobius"/>
    </source>
</evidence>
<dbReference type="PRINTS" id="PR00385">
    <property type="entry name" value="P450"/>
</dbReference>
<evidence type="ECO:0000256" key="9">
    <source>
        <dbReference type="ARBA" id="ARBA00023033"/>
    </source>
</evidence>
<evidence type="ECO:0000256" key="10">
    <source>
        <dbReference type="ARBA" id="ARBA00023136"/>
    </source>
</evidence>
<evidence type="ECO:0000256" key="7">
    <source>
        <dbReference type="ARBA" id="ARBA00023002"/>
    </source>
</evidence>
<keyword evidence="4 13" id="KW-0812">Transmembrane</keyword>
<evidence type="ECO:0008006" key="16">
    <source>
        <dbReference type="Google" id="ProtNLM"/>
    </source>
</evidence>
<dbReference type="Proteomes" id="UP001314170">
    <property type="component" value="Unassembled WGS sequence"/>
</dbReference>
<dbReference type="InterPro" id="IPR001128">
    <property type="entry name" value="Cyt_P450"/>
</dbReference>
<evidence type="ECO:0000256" key="5">
    <source>
        <dbReference type="ARBA" id="ARBA00022723"/>
    </source>
</evidence>
<dbReference type="AlphaFoldDB" id="A0AAV1RPP1"/>
<dbReference type="GO" id="GO:0004497">
    <property type="term" value="F:monooxygenase activity"/>
    <property type="evidence" value="ECO:0007669"/>
    <property type="project" value="UniProtKB-KW"/>
</dbReference>
<evidence type="ECO:0000256" key="11">
    <source>
        <dbReference type="PIRSR" id="PIRSR602401-1"/>
    </source>
</evidence>
<dbReference type="EMBL" id="CAWUPB010001108">
    <property type="protein sequence ID" value="CAK7337840.1"/>
    <property type="molecule type" value="Genomic_DNA"/>
</dbReference>
<gene>
    <name evidence="14" type="ORF">DCAF_LOCUS12879</name>
</gene>